<dbReference type="Pfam" id="PF02397">
    <property type="entry name" value="Bac_transf"/>
    <property type="match status" value="1"/>
</dbReference>
<dbReference type="NCBIfam" id="TIGR03025">
    <property type="entry name" value="EPS_sugtrans"/>
    <property type="match status" value="1"/>
</dbReference>
<keyword evidence="5 8" id="KW-1133">Transmembrane helix</keyword>
<keyword evidence="3" id="KW-0808">Transferase</keyword>
<gene>
    <name evidence="10" type="ORF">MWN34_19030</name>
</gene>
<evidence type="ECO:0000259" key="9">
    <source>
        <dbReference type="Pfam" id="PF02397"/>
    </source>
</evidence>
<evidence type="ECO:0000313" key="10">
    <source>
        <dbReference type="EMBL" id="MCK0198997.1"/>
    </source>
</evidence>
<evidence type="ECO:0000256" key="2">
    <source>
        <dbReference type="ARBA" id="ARBA00006464"/>
    </source>
</evidence>
<feature type="domain" description="Bacterial sugar transferase" evidence="9">
    <location>
        <begin position="277"/>
        <end position="465"/>
    </location>
</feature>
<evidence type="ECO:0000256" key="3">
    <source>
        <dbReference type="ARBA" id="ARBA00022679"/>
    </source>
</evidence>
<keyword evidence="11" id="KW-1185">Reference proteome</keyword>
<keyword evidence="4 8" id="KW-0812">Transmembrane</keyword>
<comment type="caution">
    <text evidence="10">The sequence shown here is derived from an EMBL/GenBank/DDBJ whole genome shotgun (WGS) entry which is preliminary data.</text>
</comment>
<keyword evidence="7" id="KW-0270">Exopolysaccharide synthesis</keyword>
<feature type="transmembrane region" description="Helical" evidence="8">
    <location>
        <begin position="28"/>
        <end position="53"/>
    </location>
</feature>
<evidence type="ECO:0000256" key="8">
    <source>
        <dbReference type="SAM" id="Phobius"/>
    </source>
</evidence>
<evidence type="ECO:0000256" key="7">
    <source>
        <dbReference type="ARBA" id="ARBA00023169"/>
    </source>
</evidence>
<evidence type="ECO:0000256" key="5">
    <source>
        <dbReference type="ARBA" id="ARBA00022989"/>
    </source>
</evidence>
<feature type="transmembrane region" description="Helical" evidence="8">
    <location>
        <begin position="98"/>
        <end position="119"/>
    </location>
</feature>
<proteinExistence type="inferred from homology"/>
<evidence type="ECO:0000256" key="1">
    <source>
        <dbReference type="ARBA" id="ARBA00004141"/>
    </source>
</evidence>
<dbReference type="InterPro" id="IPR003362">
    <property type="entry name" value="Bact_transf"/>
</dbReference>
<feature type="transmembrane region" description="Helical" evidence="8">
    <location>
        <begin position="279"/>
        <end position="303"/>
    </location>
</feature>
<dbReference type="RefSeq" id="WP_247030900.1">
    <property type="nucleotide sequence ID" value="NZ_JALKCH010000017.1"/>
</dbReference>
<organism evidence="10 11">
    <name type="scientific">Ancylobacter crimeensis</name>
    <dbReference type="NCBI Taxonomy" id="2579147"/>
    <lineage>
        <taxon>Bacteria</taxon>
        <taxon>Pseudomonadati</taxon>
        <taxon>Pseudomonadota</taxon>
        <taxon>Alphaproteobacteria</taxon>
        <taxon>Hyphomicrobiales</taxon>
        <taxon>Xanthobacteraceae</taxon>
        <taxon>Ancylobacter</taxon>
    </lineage>
</organism>
<comment type="subcellular location">
    <subcellularLocation>
        <location evidence="1">Membrane</location>
        <topology evidence="1">Multi-pass membrane protein</topology>
    </subcellularLocation>
</comment>
<dbReference type="InterPro" id="IPR017475">
    <property type="entry name" value="EPS_sugar_tfrase"/>
</dbReference>
<dbReference type="Proteomes" id="UP001203284">
    <property type="component" value="Unassembled WGS sequence"/>
</dbReference>
<evidence type="ECO:0000256" key="6">
    <source>
        <dbReference type="ARBA" id="ARBA00023136"/>
    </source>
</evidence>
<evidence type="ECO:0000256" key="4">
    <source>
        <dbReference type="ARBA" id="ARBA00022692"/>
    </source>
</evidence>
<feature type="transmembrane region" description="Helical" evidence="8">
    <location>
        <begin position="131"/>
        <end position="152"/>
    </location>
</feature>
<evidence type="ECO:0000313" key="11">
    <source>
        <dbReference type="Proteomes" id="UP001203284"/>
    </source>
</evidence>
<feature type="transmembrane region" description="Helical" evidence="8">
    <location>
        <begin position="65"/>
        <end position="86"/>
    </location>
</feature>
<sequence length="470" mass="51867">MSEVGSVYVAEADSADTRREFALRHRNLIRFLIVIGSVMADLGAIAVGTALGALMRQGDVQSSNWLQVFGVIAPTYLLASVALGGYRVRTLRSLSRSLSKPFPALAIAVAFGFTAAFALRVGATFSRLETLYAILFATLLLMLVRAFGVVMLRNSLRAIVQQSAMLLTDGGLTGRRSGDRATRIVDVRAANLVPDMSDPAFLDRVGRLVRDADRVILSFESPAERQKWAETMQVSGHNAELVADLGDVKPLALSHWQAHSTLVISRGPLNLGERVVKRAFDLGVTLMLLPIFGPIIAIFAILVKLDSKGPAFFIQERVGQNNRTYRCFKMRTMRTDLTDTSGFVSASRTDPRITRIGSFLRKTSIDELPQLFNVLNGDMSLVGPRPHALGSRAEGALFWELVPDYWRRHSMKPGVTGLAQVRGLRGATHRRADIERRVAADLEYINGWSLWADVKILIMTFTVMVHRNAY</sequence>
<name>A0ABT0DGB5_9HYPH</name>
<protein>
    <submittedName>
        <fullName evidence="10">Exopolysaccharide biosynthesis polyprenyl glycosylphosphotransferase</fullName>
    </submittedName>
</protein>
<dbReference type="PANTHER" id="PTHR30576">
    <property type="entry name" value="COLANIC BIOSYNTHESIS UDP-GLUCOSE LIPID CARRIER TRANSFERASE"/>
    <property type="match status" value="1"/>
</dbReference>
<reference evidence="10 11" key="1">
    <citation type="submission" date="2022-04" db="EMBL/GenBank/DDBJ databases">
        <authorList>
            <person name="Grouzdev D.S."/>
            <person name="Pantiukh K.S."/>
            <person name="Krutkina M.S."/>
        </authorList>
    </citation>
    <scope>NUCLEOTIDE SEQUENCE [LARGE SCALE GENOMIC DNA]</scope>
    <source>
        <strain evidence="10 11">6x-1</strain>
    </source>
</reference>
<comment type="similarity">
    <text evidence="2">Belongs to the bacterial sugar transferase family.</text>
</comment>
<dbReference type="PANTHER" id="PTHR30576:SF0">
    <property type="entry name" value="UNDECAPRENYL-PHOSPHATE N-ACETYLGALACTOSAMINYL 1-PHOSPHATE TRANSFERASE-RELATED"/>
    <property type="match status" value="1"/>
</dbReference>
<accession>A0ABT0DGB5</accession>
<keyword evidence="6 8" id="KW-0472">Membrane</keyword>
<dbReference type="EMBL" id="JALKCH010000017">
    <property type="protein sequence ID" value="MCK0198997.1"/>
    <property type="molecule type" value="Genomic_DNA"/>
</dbReference>